<gene>
    <name evidence="1" type="ORF">SASPL_136715</name>
</gene>
<dbReference type="EMBL" id="PNBA02000013">
    <property type="protein sequence ID" value="KAG6404467.1"/>
    <property type="molecule type" value="Genomic_DNA"/>
</dbReference>
<sequence>MAGEFVLAFRDLQKDAVNNEKLVDFVHGHYTNSLNAPEFYSALQQQCLHPDQHVHNLFCNLSFLYTDHFFMEETLKSMDESLEKQLCCVDVCKKASTIFFISAAMICAAKAATAAADANPKTKMTAAKAAAAAAAASILFGAVGKRGMRGLSNISVAARRLQFQTKSNKMAAVEKSYGELLRNVENYSDEMKWVKQLVLLSIMRY</sequence>
<accession>A0A8X8X142</accession>
<protein>
    <submittedName>
        <fullName evidence="1">Uncharacterized protein</fullName>
    </submittedName>
</protein>
<reference evidence="1" key="2">
    <citation type="submission" date="2020-08" db="EMBL/GenBank/DDBJ databases">
        <title>Plant Genome Project.</title>
        <authorList>
            <person name="Zhang R.-G."/>
        </authorList>
    </citation>
    <scope>NUCLEOTIDE SEQUENCE</scope>
    <source>
        <strain evidence="1">Huo1</strain>
        <tissue evidence="1">Leaf</tissue>
    </source>
</reference>
<dbReference type="Proteomes" id="UP000298416">
    <property type="component" value="Unassembled WGS sequence"/>
</dbReference>
<reference evidence="1" key="1">
    <citation type="submission" date="2018-01" db="EMBL/GenBank/DDBJ databases">
        <authorList>
            <person name="Mao J.F."/>
        </authorList>
    </citation>
    <scope>NUCLEOTIDE SEQUENCE</scope>
    <source>
        <strain evidence="1">Huo1</strain>
        <tissue evidence="1">Leaf</tissue>
    </source>
</reference>
<evidence type="ECO:0000313" key="1">
    <source>
        <dbReference type="EMBL" id="KAG6404467.1"/>
    </source>
</evidence>
<organism evidence="1">
    <name type="scientific">Salvia splendens</name>
    <name type="common">Scarlet sage</name>
    <dbReference type="NCBI Taxonomy" id="180675"/>
    <lineage>
        <taxon>Eukaryota</taxon>
        <taxon>Viridiplantae</taxon>
        <taxon>Streptophyta</taxon>
        <taxon>Embryophyta</taxon>
        <taxon>Tracheophyta</taxon>
        <taxon>Spermatophyta</taxon>
        <taxon>Magnoliopsida</taxon>
        <taxon>eudicotyledons</taxon>
        <taxon>Gunneridae</taxon>
        <taxon>Pentapetalae</taxon>
        <taxon>asterids</taxon>
        <taxon>lamiids</taxon>
        <taxon>Lamiales</taxon>
        <taxon>Lamiaceae</taxon>
        <taxon>Nepetoideae</taxon>
        <taxon>Mentheae</taxon>
        <taxon>Salviinae</taxon>
        <taxon>Salvia</taxon>
        <taxon>Salvia subgen. Calosphace</taxon>
        <taxon>core Calosphace</taxon>
    </lineage>
</organism>
<proteinExistence type="predicted"/>
<evidence type="ECO:0000313" key="2">
    <source>
        <dbReference type="Proteomes" id="UP000298416"/>
    </source>
</evidence>
<comment type="caution">
    <text evidence="1">The sequence shown here is derived from an EMBL/GenBank/DDBJ whole genome shotgun (WGS) entry which is preliminary data.</text>
</comment>
<keyword evidence="2" id="KW-1185">Reference proteome</keyword>
<dbReference type="AlphaFoldDB" id="A0A8X8X142"/>
<name>A0A8X8X142_SALSN</name>